<dbReference type="SMART" id="SM00283">
    <property type="entry name" value="MA"/>
    <property type="match status" value="1"/>
</dbReference>
<dbReference type="PROSITE" id="PS50111">
    <property type="entry name" value="CHEMOTAXIS_TRANSDUC_2"/>
    <property type="match status" value="1"/>
</dbReference>
<dbReference type="InterPro" id="IPR004089">
    <property type="entry name" value="MCPsignal_dom"/>
</dbReference>
<evidence type="ECO:0000256" key="2">
    <source>
        <dbReference type="PROSITE-ProRule" id="PRU00284"/>
    </source>
</evidence>
<sequence length="400" mass="44274">MFNLFPPTQKRNKNIRPPEITQISPVNSASKILESIAAAVPDPYYVRDMNYNILYWPKSIAELTGYSEGEAMRMKCHDIFKGDHCQNCPTQKCLDSGNFFKDAPVTIYNKAGTPLHMLMTNGGIYDEQKKLIGAVGFFKDNRPRQDLLQTFETTAQQLVQLSQEISAKSQEVTSLSHEVNQYSHKTMELSSKGFADAQLLQQQTAQSLQFTDDVKRNSEKVIASMNFSNDNIGQLEQRSTEVEQIATLIEDIASQTNLLALNAAIEAARAGENGRGFAVVAGEVRKLAEISARSAQEIKVTLEEINDLVKKSIDAIKATQSDLEKGNRAIEQLISYNRKTSEATTGVVTSLKEAAGLSKNTFENSNVQHQALEQVARTAENLENIIQAFQFGITKLGSQG</sequence>
<dbReference type="Pfam" id="PF13426">
    <property type="entry name" value="PAS_9"/>
    <property type="match status" value="1"/>
</dbReference>
<dbReference type="EMBL" id="SLXT01000020">
    <property type="protein sequence ID" value="TCP62594.1"/>
    <property type="molecule type" value="Genomic_DNA"/>
</dbReference>
<dbReference type="GO" id="GO:0016020">
    <property type="term" value="C:membrane"/>
    <property type="evidence" value="ECO:0007669"/>
    <property type="project" value="InterPro"/>
</dbReference>
<dbReference type="PROSITE" id="PS50112">
    <property type="entry name" value="PAS"/>
    <property type="match status" value="1"/>
</dbReference>
<dbReference type="Proteomes" id="UP000294813">
    <property type="component" value="Unassembled WGS sequence"/>
</dbReference>
<evidence type="ECO:0000259" key="4">
    <source>
        <dbReference type="PROSITE" id="PS50112"/>
    </source>
</evidence>
<protein>
    <submittedName>
        <fullName evidence="5">PAS domain S-box-containing protein</fullName>
    </submittedName>
</protein>
<keyword evidence="1 2" id="KW-0807">Transducer</keyword>
<dbReference type="Gene3D" id="1.10.287.950">
    <property type="entry name" value="Methyl-accepting chemotaxis protein"/>
    <property type="match status" value="1"/>
</dbReference>
<organism evidence="5 6">
    <name type="scientific">Heliophilum fasciatum</name>
    <dbReference type="NCBI Taxonomy" id="35700"/>
    <lineage>
        <taxon>Bacteria</taxon>
        <taxon>Bacillati</taxon>
        <taxon>Bacillota</taxon>
        <taxon>Clostridia</taxon>
        <taxon>Eubacteriales</taxon>
        <taxon>Heliobacteriaceae</taxon>
        <taxon>Heliophilum</taxon>
    </lineage>
</organism>
<dbReference type="GO" id="GO:0007165">
    <property type="term" value="P:signal transduction"/>
    <property type="evidence" value="ECO:0007669"/>
    <property type="project" value="UniProtKB-KW"/>
</dbReference>
<name>A0A4R2RIE1_9FIRM</name>
<feature type="domain" description="Methyl-accepting transducer" evidence="3">
    <location>
        <begin position="154"/>
        <end position="383"/>
    </location>
</feature>
<proteinExistence type="predicted"/>
<dbReference type="PANTHER" id="PTHR32089">
    <property type="entry name" value="METHYL-ACCEPTING CHEMOTAXIS PROTEIN MCPB"/>
    <property type="match status" value="1"/>
</dbReference>
<accession>A0A4R2RIE1</accession>
<dbReference type="InterPro" id="IPR000014">
    <property type="entry name" value="PAS"/>
</dbReference>
<reference evidence="5 6" key="1">
    <citation type="submission" date="2019-03" db="EMBL/GenBank/DDBJ databases">
        <title>Genomic Encyclopedia of Type Strains, Phase IV (KMG-IV): sequencing the most valuable type-strain genomes for metagenomic binning, comparative biology and taxonomic classification.</title>
        <authorList>
            <person name="Goeker M."/>
        </authorList>
    </citation>
    <scope>NUCLEOTIDE SEQUENCE [LARGE SCALE GENOMIC DNA]</scope>
    <source>
        <strain evidence="5 6">DSM 11170</strain>
    </source>
</reference>
<comment type="caution">
    <text evidence="5">The sequence shown here is derived from an EMBL/GenBank/DDBJ whole genome shotgun (WGS) entry which is preliminary data.</text>
</comment>
<dbReference type="SUPFAM" id="SSF55785">
    <property type="entry name" value="PYP-like sensor domain (PAS domain)"/>
    <property type="match status" value="1"/>
</dbReference>
<keyword evidence="6" id="KW-1185">Reference proteome</keyword>
<evidence type="ECO:0000313" key="6">
    <source>
        <dbReference type="Proteomes" id="UP000294813"/>
    </source>
</evidence>
<dbReference type="NCBIfam" id="TIGR00229">
    <property type="entry name" value="sensory_box"/>
    <property type="match status" value="1"/>
</dbReference>
<dbReference type="AlphaFoldDB" id="A0A4R2RIE1"/>
<dbReference type="Pfam" id="PF00015">
    <property type="entry name" value="MCPsignal"/>
    <property type="match status" value="1"/>
</dbReference>
<dbReference type="RefSeq" id="WP_207668871.1">
    <property type="nucleotide sequence ID" value="NZ_JAOQNU010000019.1"/>
</dbReference>
<dbReference type="CDD" id="cd00130">
    <property type="entry name" value="PAS"/>
    <property type="match status" value="1"/>
</dbReference>
<dbReference type="InterPro" id="IPR035965">
    <property type="entry name" value="PAS-like_dom_sf"/>
</dbReference>
<gene>
    <name evidence="5" type="ORF">EDD73_12011</name>
</gene>
<dbReference type="PANTHER" id="PTHR32089:SF112">
    <property type="entry name" value="LYSOZYME-LIKE PROTEIN-RELATED"/>
    <property type="match status" value="1"/>
</dbReference>
<evidence type="ECO:0000259" key="3">
    <source>
        <dbReference type="PROSITE" id="PS50111"/>
    </source>
</evidence>
<feature type="domain" description="PAS" evidence="4">
    <location>
        <begin position="29"/>
        <end position="72"/>
    </location>
</feature>
<dbReference type="Gene3D" id="3.30.450.20">
    <property type="entry name" value="PAS domain"/>
    <property type="match status" value="1"/>
</dbReference>
<dbReference type="SUPFAM" id="SSF58104">
    <property type="entry name" value="Methyl-accepting chemotaxis protein (MCP) signaling domain"/>
    <property type="match status" value="1"/>
</dbReference>
<evidence type="ECO:0000313" key="5">
    <source>
        <dbReference type="EMBL" id="TCP62594.1"/>
    </source>
</evidence>
<evidence type="ECO:0000256" key="1">
    <source>
        <dbReference type="ARBA" id="ARBA00023224"/>
    </source>
</evidence>